<dbReference type="Gene3D" id="3.40.50.300">
    <property type="entry name" value="P-loop containing nucleotide triphosphate hydrolases"/>
    <property type="match status" value="2"/>
</dbReference>
<organism evidence="11 12">
    <name type="scientific">Glaciihabitans tibetensis</name>
    <dbReference type="NCBI Taxonomy" id="1266600"/>
    <lineage>
        <taxon>Bacteria</taxon>
        <taxon>Bacillati</taxon>
        <taxon>Actinomycetota</taxon>
        <taxon>Actinomycetes</taxon>
        <taxon>Micrococcales</taxon>
        <taxon>Microbacteriaceae</taxon>
        <taxon>Glaciihabitans</taxon>
    </lineage>
</organism>
<evidence type="ECO:0000256" key="2">
    <source>
        <dbReference type="ARBA" id="ARBA00022692"/>
    </source>
</evidence>
<dbReference type="GO" id="GO:0005886">
    <property type="term" value="C:plasma membrane"/>
    <property type="evidence" value="ECO:0007669"/>
    <property type="project" value="UniProtKB-SubCell"/>
</dbReference>
<dbReference type="PROSITE" id="PS00211">
    <property type="entry name" value="ABC_TRANSPORTER_1"/>
    <property type="match status" value="2"/>
</dbReference>
<dbReference type="InterPro" id="IPR003439">
    <property type="entry name" value="ABC_transporter-like_ATP-bd"/>
</dbReference>
<comment type="caution">
    <text evidence="11">The sequence shown here is derived from an EMBL/GenBank/DDBJ whole genome shotgun (WGS) entry which is preliminary data.</text>
</comment>
<feature type="domain" description="ABC transmembrane type-1" evidence="10">
    <location>
        <begin position="46"/>
        <end position="320"/>
    </location>
</feature>
<dbReference type="GO" id="GO:0045454">
    <property type="term" value="P:cell redox homeostasis"/>
    <property type="evidence" value="ECO:0007669"/>
    <property type="project" value="InterPro"/>
</dbReference>
<dbReference type="RefSeq" id="WP_245884813.1">
    <property type="nucleotide sequence ID" value="NZ_PVTL01000007.1"/>
</dbReference>
<dbReference type="Gene3D" id="1.20.1560.10">
    <property type="entry name" value="ABC transporter type 1, transmembrane domain"/>
    <property type="match status" value="2"/>
</dbReference>
<dbReference type="EMBL" id="PVTL01000007">
    <property type="protein sequence ID" value="PRY67226.1"/>
    <property type="molecule type" value="Genomic_DNA"/>
</dbReference>
<keyword evidence="6 8" id="KW-0472">Membrane</keyword>
<evidence type="ECO:0000256" key="4">
    <source>
        <dbReference type="ARBA" id="ARBA00022840"/>
    </source>
</evidence>
<dbReference type="PANTHER" id="PTHR24221">
    <property type="entry name" value="ATP-BINDING CASSETTE SUB-FAMILY B"/>
    <property type="match status" value="1"/>
</dbReference>
<evidence type="ECO:0000313" key="11">
    <source>
        <dbReference type="EMBL" id="PRY67226.1"/>
    </source>
</evidence>
<feature type="compositionally biased region" description="Low complexity" evidence="7">
    <location>
        <begin position="1221"/>
        <end position="1230"/>
    </location>
</feature>
<dbReference type="Pfam" id="PF00664">
    <property type="entry name" value="ABC_membrane"/>
    <property type="match status" value="1"/>
</dbReference>
<feature type="transmembrane region" description="Helical" evidence="8">
    <location>
        <begin position="893"/>
        <end position="919"/>
    </location>
</feature>
<evidence type="ECO:0000256" key="8">
    <source>
        <dbReference type="SAM" id="Phobius"/>
    </source>
</evidence>
<feature type="transmembrane region" description="Helical" evidence="8">
    <location>
        <begin position="148"/>
        <end position="172"/>
    </location>
</feature>
<dbReference type="PROSITE" id="PS50893">
    <property type="entry name" value="ABC_TRANSPORTER_2"/>
    <property type="match status" value="2"/>
</dbReference>
<name>A0A2T0VAK4_9MICO</name>
<dbReference type="InterPro" id="IPR014216">
    <property type="entry name" value="ABC_transptr_CydD"/>
</dbReference>
<evidence type="ECO:0000256" key="3">
    <source>
        <dbReference type="ARBA" id="ARBA00022741"/>
    </source>
</evidence>
<dbReference type="InterPro" id="IPR011527">
    <property type="entry name" value="ABC1_TM_dom"/>
</dbReference>
<dbReference type="GO" id="GO:0034040">
    <property type="term" value="F:ATPase-coupled lipid transmembrane transporter activity"/>
    <property type="evidence" value="ECO:0007669"/>
    <property type="project" value="TreeGrafter"/>
</dbReference>
<keyword evidence="4 11" id="KW-0067">ATP-binding</keyword>
<keyword evidence="3" id="KW-0547">Nucleotide-binding</keyword>
<evidence type="ECO:0000256" key="1">
    <source>
        <dbReference type="ARBA" id="ARBA00004651"/>
    </source>
</evidence>
<gene>
    <name evidence="11" type="ORF">B0I08_107122</name>
</gene>
<reference evidence="11 12" key="1">
    <citation type="submission" date="2018-03" db="EMBL/GenBank/DDBJ databases">
        <title>Genomic Encyclopedia of Type Strains, Phase III (KMG-III): the genomes of soil and plant-associated and newly described type strains.</title>
        <authorList>
            <person name="Whitman W."/>
        </authorList>
    </citation>
    <scope>NUCLEOTIDE SEQUENCE [LARGE SCALE GENOMIC DNA]</scope>
    <source>
        <strain evidence="11 12">CGMCC 1.12484</strain>
    </source>
</reference>
<dbReference type="SMART" id="SM00382">
    <property type="entry name" value="AAA"/>
    <property type="match status" value="2"/>
</dbReference>
<dbReference type="InterPro" id="IPR003593">
    <property type="entry name" value="AAA+_ATPase"/>
</dbReference>
<keyword evidence="12" id="KW-1185">Reference proteome</keyword>
<dbReference type="GO" id="GO:0016887">
    <property type="term" value="F:ATP hydrolysis activity"/>
    <property type="evidence" value="ECO:0007669"/>
    <property type="project" value="InterPro"/>
</dbReference>
<dbReference type="GO" id="GO:0034775">
    <property type="term" value="P:glutathione transmembrane transport"/>
    <property type="evidence" value="ECO:0007669"/>
    <property type="project" value="InterPro"/>
</dbReference>
<dbReference type="SUPFAM" id="SSF52540">
    <property type="entry name" value="P-loop containing nucleoside triphosphate hydrolases"/>
    <property type="match status" value="2"/>
</dbReference>
<feature type="transmembrane region" description="Helical" evidence="8">
    <location>
        <begin position="674"/>
        <end position="700"/>
    </location>
</feature>
<feature type="transmembrane region" description="Helical" evidence="8">
    <location>
        <begin position="178"/>
        <end position="197"/>
    </location>
</feature>
<dbReference type="PROSITE" id="PS50929">
    <property type="entry name" value="ABC_TM1F"/>
    <property type="match status" value="2"/>
</dbReference>
<accession>A0A2T0VAK4</accession>
<dbReference type="AlphaFoldDB" id="A0A2T0VAK4"/>
<evidence type="ECO:0000256" key="6">
    <source>
        <dbReference type="ARBA" id="ARBA00023136"/>
    </source>
</evidence>
<dbReference type="InterPro" id="IPR014223">
    <property type="entry name" value="ABC_CydC/D"/>
</dbReference>
<feature type="domain" description="ABC transporter" evidence="9">
    <location>
        <begin position="374"/>
        <end position="615"/>
    </location>
</feature>
<evidence type="ECO:0000256" key="7">
    <source>
        <dbReference type="SAM" id="MobiDB-lite"/>
    </source>
</evidence>
<proteinExistence type="predicted"/>
<dbReference type="InterPro" id="IPR036640">
    <property type="entry name" value="ABC1_TM_sf"/>
</dbReference>
<feature type="transmembrane region" description="Helical" evidence="8">
    <location>
        <begin position="789"/>
        <end position="809"/>
    </location>
</feature>
<comment type="subcellular location">
    <subcellularLocation>
        <location evidence="1">Cell membrane</location>
        <topology evidence="1">Multi-pass membrane protein</topology>
    </subcellularLocation>
</comment>
<feature type="region of interest" description="Disordered" evidence="7">
    <location>
        <begin position="1221"/>
        <end position="1259"/>
    </location>
</feature>
<feature type="transmembrane region" description="Helical" evidence="8">
    <location>
        <begin position="931"/>
        <end position="950"/>
    </location>
</feature>
<dbReference type="InterPro" id="IPR027417">
    <property type="entry name" value="P-loop_NTPase"/>
</dbReference>
<evidence type="ECO:0000256" key="5">
    <source>
        <dbReference type="ARBA" id="ARBA00022989"/>
    </source>
</evidence>
<evidence type="ECO:0000313" key="12">
    <source>
        <dbReference type="Proteomes" id="UP000237983"/>
    </source>
</evidence>
<dbReference type="Proteomes" id="UP000237983">
    <property type="component" value="Unassembled WGS sequence"/>
</dbReference>
<keyword evidence="5 8" id="KW-1133">Transmembrane helix</keyword>
<dbReference type="SUPFAM" id="SSF90123">
    <property type="entry name" value="ABC transporter transmembrane region"/>
    <property type="match status" value="2"/>
</dbReference>
<dbReference type="NCBIfam" id="TIGR02868">
    <property type="entry name" value="CydC"/>
    <property type="match status" value="1"/>
</dbReference>
<evidence type="ECO:0000259" key="10">
    <source>
        <dbReference type="PROSITE" id="PS50929"/>
    </source>
</evidence>
<dbReference type="Pfam" id="PF00005">
    <property type="entry name" value="ABC_tran"/>
    <property type="match status" value="2"/>
</dbReference>
<dbReference type="GO" id="GO:0140359">
    <property type="term" value="F:ABC-type transporter activity"/>
    <property type="evidence" value="ECO:0007669"/>
    <property type="project" value="InterPro"/>
</dbReference>
<feature type="transmembrane region" description="Helical" evidence="8">
    <location>
        <begin position="815"/>
        <end position="835"/>
    </location>
</feature>
<sequence>MSRTTLPRTSLPRTALPRAADRLRLAADTAFARAGLGPGGMRTLYVLGILSALKGLALVGLAESLARGVVGVIQGADDWSLWLGLGVSSAILRAIAHWATQAFAAREALGVKEATRQDLADKLVGDGGSSVGAMTSLATQGLNELDKYYSVVLPAVTSAAVIPALIGVRILFADWVSALIVVLTIPLVPVFMALIGMHTQERVSAASASLGRLSDNLVELARGLPVLVGLGRVEEQTEALRTISDNYRLRTMETLRTAFLSSLALELISTISVAVVAVFVGVRLVDGSLPLEIGLLALILAPECYAPFRDLGASFHAAQDGVLSLGRARGIIAARSPEQFVTPAATPAVTPAVTAAATPAVTPAAAAERGAPAIRVTDLTAQYDGRGEPAVDALSFVAPAGEITAICGVSGSGKSTVLAILAGRLRNGTDGAILAGEVTGIDVGRLAWVPQHPHTVGATVRDELRLYGGTRHPALAFDTALGLELELESTLDARIDTLLAELRLSHTVDADPAQLSPGELRRVAVARALLRVDAGAEVVLLDEPTAHVDAHSSRIIEDSIAALRGRVTVVLASHEVGVTNLASVRVYLDSSAAGRDDAVGQAQAQGQGLGQAQVATPHRVAHETSAIERPLVNQPSPVSTPAFTPVATPKAQPAPAPGALRLILSILRPAKWRFVFAVFLGALAALFAVSLTATSGWLIVRASQQPSMMYLMVAIVGVRFFGVGRATLRYAERLVTHDGIFAAVTSLRVRIWKSLAERGTSSRALLRGGTALDYLVVTADAVRDLAPRVLMPPVVGLLTGVAAVIGVAMLHSPAVPVLVVSLVLSLFVAPALATWGDRRASRGQQLIRSEVTRRFAALLAAADDLRTNAVDSAERASLRGLDARAGVDARRSAWALGLGGSFTVAVNCVTAVLMLWVSAPAVAAGTLPGEVLAVLVLLPLGLLEPLLGVVDAVQQWPVLAQAVRRLAPFTPSTAAGSSAVPGVDLPSDVDQIALRDLSARWPDTGTDTDTDSDNDTDVFSGLNAHVGLGEWLVVSGPSGSGKSTLLTVLLGYLQPSGGSYLVDGLDSRILDTRALRRHIAWAPQEGHLFDSTLRANLLLARSRQDAPDEAEMIDALRRVGLAEFLVSLPDGLDTRVGSEGAQLSGGQRQRVAVARTLLTRAEVVLLDEPTAHLDGEASARLMYDLRSALSDQIAVLVTHHLADQRDGDRVLQLQGSSVQSRQFQSQQFQSSPPPTHAPSTNARSVSALRTALPPPSLLK</sequence>
<dbReference type="GO" id="GO:0005524">
    <property type="term" value="F:ATP binding"/>
    <property type="evidence" value="ECO:0007669"/>
    <property type="project" value="UniProtKB-KW"/>
</dbReference>
<protein>
    <submittedName>
        <fullName evidence="11">ATP-binding cassette subfamily C protein CydCD</fullName>
    </submittedName>
</protein>
<dbReference type="CDD" id="cd18584">
    <property type="entry name" value="ABC_6TM_AarD_CydD"/>
    <property type="match status" value="1"/>
</dbReference>
<dbReference type="NCBIfam" id="TIGR02857">
    <property type="entry name" value="CydD"/>
    <property type="match status" value="1"/>
</dbReference>
<dbReference type="GO" id="GO:0042883">
    <property type="term" value="P:cysteine transport"/>
    <property type="evidence" value="ECO:0007669"/>
    <property type="project" value="InterPro"/>
</dbReference>
<feature type="transmembrane region" description="Helical" evidence="8">
    <location>
        <begin position="258"/>
        <end position="282"/>
    </location>
</feature>
<feature type="domain" description="ABC transporter" evidence="9">
    <location>
        <begin position="992"/>
        <end position="1240"/>
    </location>
</feature>
<dbReference type="InterPro" id="IPR017871">
    <property type="entry name" value="ABC_transporter-like_CS"/>
</dbReference>
<feature type="domain" description="ABC transmembrane type-1" evidence="10">
    <location>
        <begin position="675"/>
        <end position="956"/>
    </location>
</feature>
<dbReference type="PANTHER" id="PTHR24221:SF654">
    <property type="entry name" value="ATP-BINDING CASSETTE SUB-FAMILY B MEMBER 6"/>
    <property type="match status" value="1"/>
</dbReference>
<keyword evidence="2 8" id="KW-0812">Transmembrane</keyword>
<evidence type="ECO:0000259" key="9">
    <source>
        <dbReference type="PROSITE" id="PS50893"/>
    </source>
</evidence>
<dbReference type="InterPro" id="IPR039421">
    <property type="entry name" value="Type_1_exporter"/>
</dbReference>